<gene>
    <name evidence="1" type="ORF">GCM10009575_027440</name>
</gene>
<accession>A0ABP3ZU31</accession>
<organism evidence="1 2">
    <name type="scientific">Streptomyces rhizosphaericus</name>
    <dbReference type="NCBI Taxonomy" id="114699"/>
    <lineage>
        <taxon>Bacteria</taxon>
        <taxon>Bacillati</taxon>
        <taxon>Actinomycetota</taxon>
        <taxon>Actinomycetes</taxon>
        <taxon>Kitasatosporales</taxon>
        <taxon>Streptomycetaceae</taxon>
        <taxon>Streptomyces</taxon>
        <taxon>Streptomyces violaceusniger group</taxon>
    </lineage>
</organism>
<protein>
    <submittedName>
        <fullName evidence="1">Uncharacterized protein</fullName>
    </submittedName>
</protein>
<reference evidence="2" key="1">
    <citation type="journal article" date="2019" name="Int. J. Syst. Evol. Microbiol.">
        <title>The Global Catalogue of Microorganisms (GCM) 10K type strain sequencing project: providing services to taxonomists for standard genome sequencing and annotation.</title>
        <authorList>
            <consortium name="The Broad Institute Genomics Platform"/>
            <consortium name="The Broad Institute Genome Sequencing Center for Infectious Disease"/>
            <person name="Wu L."/>
            <person name="Ma J."/>
        </authorList>
    </citation>
    <scope>NUCLEOTIDE SEQUENCE [LARGE SCALE GENOMIC DNA]</scope>
    <source>
        <strain evidence="2">JCM 11444</strain>
    </source>
</reference>
<evidence type="ECO:0000313" key="2">
    <source>
        <dbReference type="Proteomes" id="UP001500418"/>
    </source>
</evidence>
<proteinExistence type="predicted"/>
<keyword evidence="2" id="KW-1185">Reference proteome</keyword>
<dbReference type="EMBL" id="BAAAID010000014">
    <property type="protein sequence ID" value="GAA0927263.1"/>
    <property type="molecule type" value="Genomic_DNA"/>
</dbReference>
<sequence length="112" mass="12568">MPTQARAGLLWKTRHLVEWADGRPFIWIDDEISAMDRLWVDVNHPEPSLLHRVDPAKGLVDTDFSTLADWLRFRHTQMSPALEVRSEPGSAAVGDGCGGLRGTLVDAPVRRR</sequence>
<name>A0ABP3ZU31_9ACTN</name>
<comment type="caution">
    <text evidence="1">The sequence shown here is derived from an EMBL/GenBank/DDBJ whole genome shotgun (WGS) entry which is preliminary data.</text>
</comment>
<evidence type="ECO:0000313" key="1">
    <source>
        <dbReference type="EMBL" id="GAA0927263.1"/>
    </source>
</evidence>
<dbReference type="Proteomes" id="UP001500418">
    <property type="component" value="Unassembled WGS sequence"/>
</dbReference>